<evidence type="ECO:0000313" key="1">
    <source>
        <dbReference type="EMBL" id="WAH38441.1"/>
    </source>
</evidence>
<reference evidence="1" key="1">
    <citation type="submission" date="2022-08" db="EMBL/GenBank/DDBJ databases">
        <title>Alicyclobacillus dauci DSM2870, complete genome.</title>
        <authorList>
            <person name="Wang Q."/>
            <person name="Cai R."/>
            <person name="Wang Z."/>
        </authorList>
    </citation>
    <scope>NUCLEOTIDE SEQUENCE</scope>
    <source>
        <strain evidence="1">DSM 28700</strain>
    </source>
</reference>
<organism evidence="1 2">
    <name type="scientific">Alicyclobacillus dauci</name>
    <dbReference type="NCBI Taxonomy" id="1475485"/>
    <lineage>
        <taxon>Bacteria</taxon>
        <taxon>Bacillati</taxon>
        <taxon>Bacillota</taxon>
        <taxon>Bacilli</taxon>
        <taxon>Bacillales</taxon>
        <taxon>Alicyclobacillaceae</taxon>
        <taxon>Alicyclobacillus</taxon>
    </lineage>
</organism>
<evidence type="ECO:0000313" key="2">
    <source>
        <dbReference type="Proteomes" id="UP001164803"/>
    </source>
</evidence>
<proteinExistence type="predicted"/>
<name>A0ABY6Z8E5_9BACL</name>
<dbReference type="EMBL" id="CP104064">
    <property type="protein sequence ID" value="WAH38441.1"/>
    <property type="molecule type" value="Genomic_DNA"/>
</dbReference>
<accession>A0ABY6Z8E5</accession>
<sequence>MVNHELHASHTCFACENMMPWTGDVFGGVIISHGNEIDATVSVTGIKGNFVELSVQAQCPECGAVNQFKVLHQK</sequence>
<gene>
    <name evidence="1" type="ORF">NZD86_08165</name>
</gene>
<dbReference type="RefSeq" id="WP_268046015.1">
    <property type="nucleotide sequence ID" value="NZ_CP104064.1"/>
</dbReference>
<keyword evidence="2" id="KW-1185">Reference proteome</keyword>
<dbReference type="Proteomes" id="UP001164803">
    <property type="component" value="Chromosome"/>
</dbReference>
<protein>
    <submittedName>
        <fullName evidence="1">Uncharacterized protein</fullName>
    </submittedName>
</protein>